<dbReference type="RefSeq" id="WP_169656521.1">
    <property type="nucleotide sequence ID" value="NZ_JABANE010000020.1"/>
</dbReference>
<feature type="chain" id="PRO_5030810630" description="histidine kinase" evidence="13">
    <location>
        <begin position="20"/>
        <end position="1335"/>
    </location>
</feature>
<dbReference type="InterPro" id="IPR003661">
    <property type="entry name" value="HisK_dim/P_dom"/>
</dbReference>
<evidence type="ECO:0000256" key="11">
    <source>
        <dbReference type="ARBA" id="ARBA00023163"/>
    </source>
</evidence>
<evidence type="ECO:0000259" key="15">
    <source>
        <dbReference type="PROSITE" id="PS50109"/>
    </source>
</evidence>
<dbReference type="Pfam" id="PF02518">
    <property type="entry name" value="HATPase_c"/>
    <property type="match status" value="1"/>
</dbReference>
<dbReference type="GO" id="GO:0000155">
    <property type="term" value="F:phosphorelay sensor kinase activity"/>
    <property type="evidence" value="ECO:0007669"/>
    <property type="project" value="InterPro"/>
</dbReference>
<feature type="domain" description="Response regulatory" evidence="16">
    <location>
        <begin position="1080"/>
        <end position="1195"/>
    </location>
</feature>
<dbReference type="InterPro" id="IPR013783">
    <property type="entry name" value="Ig-like_fold"/>
</dbReference>
<sequence length="1335" mass="151937">MRLLLLFLLFNAFVTSVFANKTPIEFRHLSIKDGLISNYVNTIYEDANGLIWLGTNGGLSKYDGYNFQSFTNSTSDTATLSNNMVTVLAEDKHDNLWIGTQEGLNKLDLTTYKITRVALEKEDDIPLMVTAILIDTQQNIWVGTYGNGLYCLDAQLNLIKHYVHDKNNPSSIISNQIQSILEHPQWGIMVGSIKGLEILSSSSNANNYIFLQGSSINSLTLKEDASVLIAVNHDYDEYYLLSSDFIIEEEKIPFGLKGNTSILQIDSEGNRWLGVRDVGVVLRKKNGEINTLRYNKYQKRGINSNTITSWLEDQYGNIWLGTLDAGVNIFDKNRKPFNTIDDNYLENGLRNNRVRSMYQDSEGEIWIGTKVGGTLSRFDANTHTFEHYEANKNDKNSLSNDYIFCITEDKPGFLWVGTLDGLNYFDKKKGTFKSYRPDPHNPNSLKSESIYALLKEKDDLYIGYAHHGLDIYNNITKKFVNYQNGANENTLSDNRVKQVFKDSRNEIWVGTMKGLNLFDRQKGTFKRFLNSTSDTTSISGNIIQSIYEDENQNLWIGTSLGLNKYDPETNSFISYTTKNGLAGNSIKGVLGDNNGNLWLSTNKGISKFEIEKGRFKNYNTLDGLEPNEYWPDVQCKTTNGQLLFGGNYGLVIFDPSQIKDNLYIPKLRLKGFKISNKEVPIGGENSPLKSHISLSKKITLKYYQNDFSIDYVALTNTSSKKSEYAYQLVGFEDDWNYVGKKQEASYTNIDPGNYTFVVKASNSDGYWNVEGTSIEIEVLPAPWFTVWAYSFYAIVLLLIAYQIWKYWTERIKNKKELELNDLKINFFANVSHEFRTPLALILTPLEKIIQSNKYPEEEEQHLLIHRNAKRLLNLVNQLLDFQKIGTNQLQLKRSVTDVVSFTEELLHSFDDLTQSKNISLEFHTEIDSLRSTFDYNKLEKVLLNLLSNACKFTPENGRITLSIDKEKDSLTIKVSDSGIGIAPEHLENIFNRFYQIDTPNVTNREGSGIGLSLAKEYVELHGGQLTVESTLGEGSCFSMKLPLEKIEEGTLPLHKPNVIKNKKAWFKKETEVKHSRKTPNLLVVEDNEDFRKFLVSNLKGKFNVIEAKNGQEGWEQVINNFPDLIISDIMMPVMDGNALCKKVKEDIRTSHIPVILLTAQTSEESQVQVFESGADQYVSKPFNFDVLESRIHSLLEQRTKLQQAFSKKLEANPTDAKVESIDEKLIQKALIFIENNISNTNLTVEELSSELDISRGHLYRKVQMLTGKSPSDFIRAVRLKRASQLLESSNLTISEIAYEVGFSNPKYFSKCFKAEYKVLPSVYASNKKTETKIDI</sequence>
<reference evidence="17 18" key="1">
    <citation type="submission" date="2020-04" db="EMBL/GenBank/DDBJ databases">
        <title>Flammeovirga sp. SR4, a novel species isolated from seawater.</title>
        <authorList>
            <person name="Wang X."/>
        </authorList>
    </citation>
    <scope>NUCLEOTIDE SEQUENCE [LARGE SCALE GENOMIC DNA]</scope>
    <source>
        <strain evidence="17 18">ATCC 23126</strain>
    </source>
</reference>
<dbReference type="SUPFAM" id="SSF47384">
    <property type="entry name" value="Homodimeric domain of signal transducing histidine kinase"/>
    <property type="match status" value="1"/>
</dbReference>
<dbReference type="EMBL" id="JABANE010000020">
    <property type="protein sequence ID" value="NME68211.1"/>
    <property type="molecule type" value="Genomic_DNA"/>
</dbReference>
<keyword evidence="11" id="KW-0804">Transcription</keyword>
<dbReference type="EC" id="2.7.13.3" evidence="2"/>
<dbReference type="GO" id="GO:0003700">
    <property type="term" value="F:DNA-binding transcription factor activity"/>
    <property type="evidence" value="ECO:0007669"/>
    <property type="project" value="InterPro"/>
</dbReference>
<dbReference type="Pfam" id="PF00072">
    <property type="entry name" value="Response_reg"/>
    <property type="match status" value="1"/>
</dbReference>
<accession>A0A7X9P288</accession>
<keyword evidence="6" id="KW-0418">Kinase</keyword>
<dbReference type="InterPro" id="IPR011110">
    <property type="entry name" value="Reg_prop"/>
</dbReference>
<dbReference type="InterPro" id="IPR005467">
    <property type="entry name" value="His_kinase_dom"/>
</dbReference>
<evidence type="ECO:0000256" key="13">
    <source>
        <dbReference type="SAM" id="SignalP"/>
    </source>
</evidence>
<dbReference type="InterPro" id="IPR003594">
    <property type="entry name" value="HATPase_dom"/>
</dbReference>
<dbReference type="SMART" id="SM00342">
    <property type="entry name" value="HTH_ARAC"/>
    <property type="match status" value="1"/>
</dbReference>
<dbReference type="InterPro" id="IPR011006">
    <property type="entry name" value="CheY-like_superfamily"/>
</dbReference>
<dbReference type="InterPro" id="IPR001789">
    <property type="entry name" value="Sig_transdc_resp-reg_receiver"/>
</dbReference>
<evidence type="ECO:0000313" key="18">
    <source>
        <dbReference type="Proteomes" id="UP000576082"/>
    </source>
</evidence>
<dbReference type="CDD" id="cd16922">
    <property type="entry name" value="HATPase_EvgS-ArcB-TorS-like"/>
    <property type="match status" value="1"/>
</dbReference>
<protein>
    <recommendedName>
        <fullName evidence="2">histidine kinase</fullName>
        <ecNumber evidence="2">2.7.13.3</ecNumber>
    </recommendedName>
</protein>
<evidence type="ECO:0000256" key="9">
    <source>
        <dbReference type="ARBA" id="ARBA00023015"/>
    </source>
</evidence>
<dbReference type="SUPFAM" id="SSF55874">
    <property type="entry name" value="ATPase domain of HSP90 chaperone/DNA topoisomerase II/histidine kinase"/>
    <property type="match status" value="1"/>
</dbReference>
<feature type="domain" description="HTH araC/xylS-type" evidence="14">
    <location>
        <begin position="1227"/>
        <end position="1326"/>
    </location>
</feature>
<dbReference type="FunFam" id="1.10.287.130:FF:000045">
    <property type="entry name" value="Two-component system sensor histidine kinase/response regulator"/>
    <property type="match status" value="1"/>
</dbReference>
<dbReference type="FunFam" id="3.40.50.2300:FF:000138">
    <property type="entry name" value="Two-component system sensor histidine kinase/response regulator"/>
    <property type="match status" value="1"/>
</dbReference>
<dbReference type="CDD" id="cd17574">
    <property type="entry name" value="REC_OmpR"/>
    <property type="match status" value="1"/>
</dbReference>
<dbReference type="SUPFAM" id="SSF46689">
    <property type="entry name" value="Homeodomain-like"/>
    <property type="match status" value="1"/>
</dbReference>
<dbReference type="PROSITE" id="PS50109">
    <property type="entry name" value="HIS_KIN"/>
    <property type="match status" value="1"/>
</dbReference>
<evidence type="ECO:0000259" key="16">
    <source>
        <dbReference type="PROSITE" id="PS50110"/>
    </source>
</evidence>
<dbReference type="InterPro" id="IPR015943">
    <property type="entry name" value="WD40/YVTN_repeat-like_dom_sf"/>
</dbReference>
<evidence type="ECO:0000256" key="4">
    <source>
        <dbReference type="ARBA" id="ARBA00022679"/>
    </source>
</evidence>
<keyword evidence="4" id="KW-0808">Transferase</keyword>
<dbReference type="Gene3D" id="2.60.40.10">
    <property type="entry name" value="Immunoglobulins"/>
    <property type="match status" value="1"/>
</dbReference>
<evidence type="ECO:0000256" key="7">
    <source>
        <dbReference type="ARBA" id="ARBA00022840"/>
    </source>
</evidence>
<proteinExistence type="predicted"/>
<dbReference type="GO" id="GO:0005524">
    <property type="term" value="F:ATP binding"/>
    <property type="evidence" value="ECO:0007669"/>
    <property type="project" value="UniProtKB-KW"/>
</dbReference>
<keyword evidence="13" id="KW-0732">Signal</keyword>
<dbReference type="Gene3D" id="3.30.565.10">
    <property type="entry name" value="Histidine kinase-like ATPase, C-terminal domain"/>
    <property type="match status" value="1"/>
</dbReference>
<dbReference type="PANTHER" id="PTHR43547">
    <property type="entry name" value="TWO-COMPONENT HISTIDINE KINASE"/>
    <property type="match status" value="1"/>
</dbReference>
<dbReference type="InterPro" id="IPR011123">
    <property type="entry name" value="Y_Y_Y"/>
</dbReference>
<dbReference type="PANTHER" id="PTHR43547:SF2">
    <property type="entry name" value="HYBRID SIGNAL TRANSDUCTION HISTIDINE KINASE C"/>
    <property type="match status" value="1"/>
</dbReference>
<keyword evidence="9" id="KW-0805">Transcription regulation</keyword>
<evidence type="ECO:0000259" key="14">
    <source>
        <dbReference type="PROSITE" id="PS01124"/>
    </source>
</evidence>
<dbReference type="SUPFAM" id="SSF52172">
    <property type="entry name" value="CheY-like"/>
    <property type="match status" value="1"/>
</dbReference>
<organism evidence="17 18">
    <name type="scientific">Flammeovirga aprica JL-4</name>
    <dbReference type="NCBI Taxonomy" id="694437"/>
    <lineage>
        <taxon>Bacteria</taxon>
        <taxon>Pseudomonadati</taxon>
        <taxon>Bacteroidota</taxon>
        <taxon>Cytophagia</taxon>
        <taxon>Cytophagales</taxon>
        <taxon>Flammeovirgaceae</taxon>
        <taxon>Flammeovirga</taxon>
    </lineage>
</organism>
<dbReference type="Gene3D" id="2.130.10.10">
    <property type="entry name" value="YVTN repeat-like/Quinoprotein amine dehydrogenase"/>
    <property type="match status" value="3"/>
</dbReference>
<dbReference type="Proteomes" id="UP000576082">
    <property type="component" value="Unassembled WGS sequence"/>
</dbReference>
<dbReference type="InterPro" id="IPR004358">
    <property type="entry name" value="Sig_transdc_His_kin-like_C"/>
</dbReference>
<comment type="catalytic activity">
    <reaction evidence="1">
        <text>ATP + protein L-histidine = ADP + protein N-phospho-L-histidine.</text>
        <dbReference type="EC" id="2.7.13.3"/>
    </reaction>
</comment>
<evidence type="ECO:0000256" key="8">
    <source>
        <dbReference type="ARBA" id="ARBA00023012"/>
    </source>
</evidence>
<dbReference type="SMART" id="SM00387">
    <property type="entry name" value="HATPase_c"/>
    <property type="match status" value="1"/>
</dbReference>
<dbReference type="InterPro" id="IPR036890">
    <property type="entry name" value="HATPase_C_sf"/>
</dbReference>
<gene>
    <name evidence="17" type="ORF">HHU12_09590</name>
</gene>
<feature type="modified residue" description="4-aspartylphosphate" evidence="12">
    <location>
        <position position="1128"/>
    </location>
</feature>
<evidence type="ECO:0000256" key="5">
    <source>
        <dbReference type="ARBA" id="ARBA00022741"/>
    </source>
</evidence>
<dbReference type="InterPro" id="IPR018062">
    <property type="entry name" value="HTH_AraC-typ_CS"/>
</dbReference>
<evidence type="ECO:0000256" key="1">
    <source>
        <dbReference type="ARBA" id="ARBA00000085"/>
    </source>
</evidence>
<evidence type="ECO:0000256" key="12">
    <source>
        <dbReference type="PROSITE-ProRule" id="PRU00169"/>
    </source>
</evidence>
<dbReference type="SUPFAM" id="SSF63829">
    <property type="entry name" value="Calcium-dependent phosphotriesterase"/>
    <property type="match status" value="2"/>
</dbReference>
<dbReference type="Pfam" id="PF07494">
    <property type="entry name" value="Reg_prop"/>
    <property type="match status" value="7"/>
</dbReference>
<dbReference type="Gene3D" id="3.40.50.2300">
    <property type="match status" value="1"/>
</dbReference>
<dbReference type="FunFam" id="3.30.565.10:FF:000037">
    <property type="entry name" value="Hybrid sensor histidine kinase/response regulator"/>
    <property type="match status" value="1"/>
</dbReference>
<evidence type="ECO:0000313" key="17">
    <source>
        <dbReference type="EMBL" id="NME68211.1"/>
    </source>
</evidence>
<keyword evidence="5" id="KW-0547">Nucleotide-binding</keyword>
<dbReference type="PROSITE" id="PS00041">
    <property type="entry name" value="HTH_ARAC_FAMILY_1"/>
    <property type="match status" value="1"/>
</dbReference>
<dbReference type="Pfam" id="PF00512">
    <property type="entry name" value="HisKA"/>
    <property type="match status" value="1"/>
</dbReference>
<dbReference type="SMART" id="SM00388">
    <property type="entry name" value="HisKA"/>
    <property type="match status" value="1"/>
</dbReference>
<dbReference type="Pfam" id="PF07495">
    <property type="entry name" value="Y_Y_Y"/>
    <property type="match status" value="1"/>
</dbReference>
<keyword evidence="3 12" id="KW-0597">Phosphoprotein</keyword>
<evidence type="ECO:0000256" key="6">
    <source>
        <dbReference type="ARBA" id="ARBA00022777"/>
    </source>
</evidence>
<dbReference type="PROSITE" id="PS50110">
    <property type="entry name" value="RESPONSE_REGULATORY"/>
    <property type="match status" value="1"/>
</dbReference>
<dbReference type="CDD" id="cd00082">
    <property type="entry name" value="HisKA"/>
    <property type="match status" value="1"/>
</dbReference>
<keyword evidence="18" id="KW-1185">Reference proteome</keyword>
<evidence type="ECO:0000256" key="3">
    <source>
        <dbReference type="ARBA" id="ARBA00022553"/>
    </source>
</evidence>
<dbReference type="FunFam" id="2.60.40.10:FF:000791">
    <property type="entry name" value="Two-component system sensor histidine kinase/response regulator"/>
    <property type="match status" value="1"/>
</dbReference>
<feature type="domain" description="Histidine kinase" evidence="15">
    <location>
        <begin position="829"/>
        <end position="1045"/>
    </location>
</feature>
<keyword evidence="10" id="KW-0238">DNA-binding</keyword>
<name>A0A7X9P288_9BACT</name>
<dbReference type="Pfam" id="PF12833">
    <property type="entry name" value="HTH_18"/>
    <property type="match status" value="1"/>
</dbReference>
<comment type="caution">
    <text evidence="17">The sequence shown here is derived from an EMBL/GenBank/DDBJ whole genome shotgun (WGS) entry which is preliminary data.</text>
</comment>
<feature type="signal peptide" evidence="13">
    <location>
        <begin position="1"/>
        <end position="19"/>
    </location>
</feature>
<dbReference type="Gene3D" id="1.10.10.60">
    <property type="entry name" value="Homeodomain-like"/>
    <property type="match status" value="2"/>
</dbReference>
<dbReference type="InterPro" id="IPR036097">
    <property type="entry name" value="HisK_dim/P_sf"/>
</dbReference>
<dbReference type="InterPro" id="IPR009057">
    <property type="entry name" value="Homeodomain-like_sf"/>
</dbReference>
<dbReference type="PROSITE" id="PS01124">
    <property type="entry name" value="HTH_ARAC_FAMILY_2"/>
    <property type="match status" value="1"/>
</dbReference>
<dbReference type="Gene3D" id="1.10.287.130">
    <property type="match status" value="1"/>
</dbReference>
<keyword evidence="8" id="KW-0902">Two-component regulatory system</keyword>
<evidence type="ECO:0000256" key="2">
    <source>
        <dbReference type="ARBA" id="ARBA00012438"/>
    </source>
</evidence>
<dbReference type="GO" id="GO:0043565">
    <property type="term" value="F:sequence-specific DNA binding"/>
    <property type="evidence" value="ECO:0007669"/>
    <property type="project" value="InterPro"/>
</dbReference>
<evidence type="ECO:0000256" key="10">
    <source>
        <dbReference type="ARBA" id="ARBA00023125"/>
    </source>
</evidence>
<dbReference type="InterPro" id="IPR018060">
    <property type="entry name" value="HTH_AraC"/>
</dbReference>
<keyword evidence="7" id="KW-0067">ATP-binding</keyword>
<dbReference type="PRINTS" id="PR00344">
    <property type="entry name" value="BCTRLSENSOR"/>
</dbReference>
<dbReference type="SMART" id="SM00448">
    <property type="entry name" value="REC"/>
    <property type="match status" value="1"/>
</dbReference>